<keyword evidence="2" id="KW-1185">Reference proteome</keyword>
<evidence type="ECO:0000313" key="1">
    <source>
        <dbReference type="EMBL" id="MED6198168.1"/>
    </source>
</evidence>
<reference evidence="1 2" key="1">
    <citation type="journal article" date="2023" name="Plants (Basel)">
        <title>Bridging the Gap: Combining Genomics and Transcriptomics Approaches to Understand Stylosanthes scabra, an Orphan Legume from the Brazilian Caatinga.</title>
        <authorList>
            <person name="Ferreira-Neto J.R.C."/>
            <person name="da Silva M.D."/>
            <person name="Binneck E."/>
            <person name="de Melo N.F."/>
            <person name="da Silva R.H."/>
            <person name="de Melo A.L.T.M."/>
            <person name="Pandolfi V."/>
            <person name="Bustamante F.O."/>
            <person name="Brasileiro-Vidal A.C."/>
            <person name="Benko-Iseppon A.M."/>
        </authorList>
    </citation>
    <scope>NUCLEOTIDE SEQUENCE [LARGE SCALE GENOMIC DNA]</scope>
    <source>
        <tissue evidence="1">Leaves</tissue>
    </source>
</reference>
<proteinExistence type="predicted"/>
<comment type="caution">
    <text evidence="1">The sequence shown here is derived from an EMBL/GenBank/DDBJ whole genome shotgun (WGS) entry which is preliminary data.</text>
</comment>
<accession>A0ABU6XMW0</accession>
<sequence>MITYHTKNNNNFTSDLLTGFNKPAFIKLLLINIFIKQLFSFDNNTFNFKKGRRGWEKKRHKYRNIIVNAMLDTNTPSKVIMTNMHACMKKDDHETTLLWFYFWTSHSHTYHKTTYF</sequence>
<name>A0ABU6XMW0_9FABA</name>
<protein>
    <submittedName>
        <fullName evidence="1">Uncharacterized protein</fullName>
    </submittedName>
</protein>
<dbReference type="Proteomes" id="UP001341840">
    <property type="component" value="Unassembled WGS sequence"/>
</dbReference>
<gene>
    <name evidence="1" type="ORF">PIB30_063440</name>
</gene>
<evidence type="ECO:0000313" key="2">
    <source>
        <dbReference type="Proteomes" id="UP001341840"/>
    </source>
</evidence>
<dbReference type="EMBL" id="JASCZI010212052">
    <property type="protein sequence ID" value="MED6198168.1"/>
    <property type="molecule type" value="Genomic_DNA"/>
</dbReference>
<organism evidence="1 2">
    <name type="scientific">Stylosanthes scabra</name>
    <dbReference type="NCBI Taxonomy" id="79078"/>
    <lineage>
        <taxon>Eukaryota</taxon>
        <taxon>Viridiplantae</taxon>
        <taxon>Streptophyta</taxon>
        <taxon>Embryophyta</taxon>
        <taxon>Tracheophyta</taxon>
        <taxon>Spermatophyta</taxon>
        <taxon>Magnoliopsida</taxon>
        <taxon>eudicotyledons</taxon>
        <taxon>Gunneridae</taxon>
        <taxon>Pentapetalae</taxon>
        <taxon>rosids</taxon>
        <taxon>fabids</taxon>
        <taxon>Fabales</taxon>
        <taxon>Fabaceae</taxon>
        <taxon>Papilionoideae</taxon>
        <taxon>50 kb inversion clade</taxon>
        <taxon>dalbergioids sensu lato</taxon>
        <taxon>Dalbergieae</taxon>
        <taxon>Pterocarpus clade</taxon>
        <taxon>Stylosanthes</taxon>
    </lineage>
</organism>